<organism evidence="2 3">
    <name type="scientific">Leptobrachium leishanense</name>
    <name type="common">Leishan spiny toad</name>
    <dbReference type="NCBI Taxonomy" id="445787"/>
    <lineage>
        <taxon>Eukaryota</taxon>
        <taxon>Metazoa</taxon>
        <taxon>Chordata</taxon>
        <taxon>Craniata</taxon>
        <taxon>Vertebrata</taxon>
        <taxon>Euteleostomi</taxon>
        <taxon>Amphibia</taxon>
        <taxon>Batrachia</taxon>
        <taxon>Anura</taxon>
        <taxon>Pelobatoidea</taxon>
        <taxon>Megophryidae</taxon>
        <taxon>Leptobrachium</taxon>
    </lineage>
</organism>
<proteinExistence type="predicted"/>
<dbReference type="GO" id="GO:0008757">
    <property type="term" value="F:S-adenosylmethionine-dependent methyltransferase activity"/>
    <property type="evidence" value="ECO:0007669"/>
    <property type="project" value="InterPro"/>
</dbReference>
<name>A0A8C5MXK7_9ANUR</name>
<dbReference type="SUPFAM" id="SSF53335">
    <property type="entry name" value="S-adenosyl-L-methionine-dependent methyltransferases"/>
    <property type="match status" value="1"/>
</dbReference>
<feature type="domain" description="Methyltransferase type 11" evidence="1">
    <location>
        <begin position="46"/>
        <end position="137"/>
    </location>
</feature>
<keyword evidence="3" id="KW-1185">Reference proteome</keyword>
<reference evidence="2" key="1">
    <citation type="submission" date="2025-08" db="UniProtKB">
        <authorList>
            <consortium name="Ensembl"/>
        </authorList>
    </citation>
    <scope>IDENTIFICATION</scope>
</reference>
<dbReference type="Ensembl" id="ENSLLET00000019287.1">
    <property type="protein sequence ID" value="ENSLLEP00000018555.1"/>
    <property type="gene ID" value="ENSLLEG00000011804.1"/>
</dbReference>
<reference evidence="2" key="2">
    <citation type="submission" date="2025-09" db="UniProtKB">
        <authorList>
            <consortium name="Ensembl"/>
        </authorList>
    </citation>
    <scope>IDENTIFICATION</scope>
</reference>
<dbReference type="InterPro" id="IPR051052">
    <property type="entry name" value="Diverse_substrate_MTase"/>
</dbReference>
<dbReference type="AlphaFoldDB" id="A0A8C5MXK7"/>
<dbReference type="InterPro" id="IPR029063">
    <property type="entry name" value="SAM-dependent_MTases_sf"/>
</dbReference>
<accession>A0A8C5MXK7</accession>
<evidence type="ECO:0000313" key="2">
    <source>
        <dbReference type="Ensembl" id="ENSLLEP00000018555.1"/>
    </source>
</evidence>
<dbReference type="CDD" id="cd02440">
    <property type="entry name" value="AdoMet_MTases"/>
    <property type="match status" value="1"/>
</dbReference>
<dbReference type="PANTHER" id="PTHR44942">
    <property type="entry name" value="METHYLTRANSF_11 DOMAIN-CONTAINING PROTEIN"/>
    <property type="match status" value="1"/>
</dbReference>
<dbReference type="Proteomes" id="UP000694569">
    <property type="component" value="Unplaced"/>
</dbReference>
<evidence type="ECO:0000313" key="3">
    <source>
        <dbReference type="Proteomes" id="UP000694569"/>
    </source>
</evidence>
<dbReference type="Gene3D" id="3.40.50.150">
    <property type="entry name" value="Vaccinia Virus protein VP39"/>
    <property type="match status" value="1"/>
</dbReference>
<sequence length="269" mass="30846">MACNLFKSKTFSSVYKKYMIPVSKEVTDLIFSYLKEKNCKSYDLAVDVGCGTGRYTFPLAPHFKKVIGVDVSETQLAEAKQSCMVDNVTFQVAAAESLPFKNESVDFVNAGLAAHWFNIKEFVHEAIRVLKPNGCLAAHAFIPIGEIVGVKNSDSLTSIIEEYMDTVSKYKHKNNEVMHRQYKDVFDAIPLKDKKWVRNIPVIYDMSMKDIIGYFQSIYMYQEFLKYDQEEAIRFLMHLEQRFHGILGEEADSAIMKVHIEHYCVLACK</sequence>
<dbReference type="Pfam" id="PF08241">
    <property type="entry name" value="Methyltransf_11"/>
    <property type="match status" value="1"/>
</dbReference>
<evidence type="ECO:0000259" key="1">
    <source>
        <dbReference type="Pfam" id="PF08241"/>
    </source>
</evidence>
<dbReference type="GeneTree" id="ENSGT00940000163794"/>
<dbReference type="InterPro" id="IPR013216">
    <property type="entry name" value="Methyltransf_11"/>
</dbReference>
<dbReference type="PANTHER" id="PTHR44942:SF11">
    <property type="entry name" value="METHYLTRANSFERASE DDB_G0268948"/>
    <property type="match status" value="1"/>
</dbReference>
<dbReference type="OrthoDB" id="506498at2759"/>
<protein>
    <recommendedName>
        <fullName evidence="1">Methyltransferase type 11 domain-containing protein</fullName>
    </recommendedName>
</protein>